<dbReference type="PANTHER" id="PTHR10605:SF56">
    <property type="entry name" value="BIFUNCTIONAL HEPARAN SULFATE N-DEACETYLASE_N-SULFOTRANSFERASE"/>
    <property type="match status" value="1"/>
</dbReference>
<dbReference type="PANTHER" id="PTHR10605">
    <property type="entry name" value="HEPARAN SULFATE SULFOTRANSFERASE"/>
    <property type="match status" value="1"/>
</dbReference>
<keyword evidence="5" id="KW-1185">Reference proteome</keyword>
<dbReference type="GO" id="GO:0008146">
    <property type="term" value="F:sulfotransferase activity"/>
    <property type="evidence" value="ECO:0007669"/>
    <property type="project" value="InterPro"/>
</dbReference>
<keyword evidence="2" id="KW-0325">Glycoprotein</keyword>
<dbReference type="Pfam" id="PF00685">
    <property type="entry name" value="Sulfotransfer_1"/>
    <property type="match status" value="1"/>
</dbReference>
<evidence type="ECO:0000313" key="4">
    <source>
        <dbReference type="EMBL" id="MDQ2090259.1"/>
    </source>
</evidence>
<keyword evidence="1" id="KW-0808">Transferase</keyword>
<dbReference type="AlphaFoldDB" id="A0AAE4B5E5"/>
<evidence type="ECO:0000256" key="2">
    <source>
        <dbReference type="ARBA" id="ARBA00023180"/>
    </source>
</evidence>
<dbReference type="SUPFAM" id="SSF52540">
    <property type="entry name" value="P-loop containing nucleoside triphosphate hydrolases"/>
    <property type="match status" value="1"/>
</dbReference>
<dbReference type="RefSeq" id="WP_306735527.1">
    <property type="nucleotide sequence ID" value="NZ_JANHAX010000002.1"/>
</dbReference>
<organism evidence="4 5">
    <name type="scientific">Marimonas arenosa</name>
    <dbReference type="NCBI Taxonomy" id="1795305"/>
    <lineage>
        <taxon>Bacteria</taxon>
        <taxon>Pseudomonadati</taxon>
        <taxon>Pseudomonadota</taxon>
        <taxon>Alphaproteobacteria</taxon>
        <taxon>Rhodobacterales</taxon>
        <taxon>Paracoccaceae</taxon>
        <taxon>Marimonas</taxon>
    </lineage>
</organism>
<evidence type="ECO:0000313" key="5">
    <source>
        <dbReference type="Proteomes" id="UP001226762"/>
    </source>
</evidence>
<name>A0AAE4B5E5_9RHOB</name>
<feature type="domain" description="Sulfotransferase" evidence="3">
    <location>
        <begin position="8"/>
        <end position="195"/>
    </location>
</feature>
<dbReference type="InterPro" id="IPR000863">
    <property type="entry name" value="Sulfotransferase_dom"/>
</dbReference>
<dbReference type="EMBL" id="JANHAX010000002">
    <property type="protein sequence ID" value="MDQ2090259.1"/>
    <property type="molecule type" value="Genomic_DNA"/>
</dbReference>
<protein>
    <submittedName>
        <fullName evidence="4">Sulfotransferase domain-containing protein</fullName>
    </submittedName>
</protein>
<reference evidence="4" key="2">
    <citation type="submission" date="2023-02" db="EMBL/GenBank/DDBJ databases">
        <title>'Rhodoalgimonas zhirmunskyi' gen. nov., isolated from a red alga.</title>
        <authorList>
            <person name="Nedashkovskaya O.I."/>
            <person name="Otstavnykh N.Y."/>
            <person name="Bystritskaya E.P."/>
            <person name="Balabanova L.A."/>
            <person name="Isaeva M.P."/>
        </authorList>
    </citation>
    <scope>NUCLEOTIDE SEQUENCE</scope>
    <source>
        <strain evidence="4">KCTC 52189</strain>
    </source>
</reference>
<dbReference type="InterPro" id="IPR027417">
    <property type="entry name" value="P-loop_NTPase"/>
</dbReference>
<proteinExistence type="predicted"/>
<dbReference type="Gene3D" id="3.40.50.300">
    <property type="entry name" value="P-loop containing nucleotide triphosphate hydrolases"/>
    <property type="match status" value="1"/>
</dbReference>
<gene>
    <name evidence="4" type="ORF">NO357_10160</name>
</gene>
<dbReference type="Proteomes" id="UP001226762">
    <property type="component" value="Unassembled WGS sequence"/>
</dbReference>
<dbReference type="InterPro" id="IPR037359">
    <property type="entry name" value="NST/OST"/>
</dbReference>
<accession>A0AAE4B5E5</accession>
<comment type="caution">
    <text evidence="4">The sequence shown here is derived from an EMBL/GenBank/DDBJ whole genome shotgun (WGS) entry which is preliminary data.</text>
</comment>
<reference evidence="4" key="1">
    <citation type="submission" date="2022-07" db="EMBL/GenBank/DDBJ databases">
        <authorList>
            <person name="Otstavnykh N."/>
            <person name="Isaeva M."/>
            <person name="Bystritskaya E."/>
        </authorList>
    </citation>
    <scope>NUCLEOTIDE SEQUENCE</scope>
    <source>
        <strain evidence="4">KCTC 52189</strain>
    </source>
</reference>
<evidence type="ECO:0000259" key="3">
    <source>
        <dbReference type="Pfam" id="PF00685"/>
    </source>
</evidence>
<sequence length="244" mass="28506">MAHPVKVDFVVAGAQKSGTKALRHYLAAHPDVGLSKREEPHYFDMEIDRDESGDYSGYHAEFDDAALAKCTGDFTPVYLYRRDCPAKMRAYNPGFRVIVVLRNPIERAYSQWAMERDKGHVPGGFLREILREPLHYLRHGQHPVHSLVARGFYARQLKRLYAAFPPEQVLVLRNEALSEDHAGTLRQVYRFLGLRDVPVPAPERVHSREYASMPWLARWVLRRVFARDIRRLERMLGWDLRDWR</sequence>
<evidence type="ECO:0000256" key="1">
    <source>
        <dbReference type="ARBA" id="ARBA00022679"/>
    </source>
</evidence>